<dbReference type="AlphaFoldDB" id="A0A0F8Z2V7"/>
<organism evidence="2">
    <name type="scientific">marine sediment metagenome</name>
    <dbReference type="NCBI Taxonomy" id="412755"/>
    <lineage>
        <taxon>unclassified sequences</taxon>
        <taxon>metagenomes</taxon>
        <taxon>ecological metagenomes</taxon>
    </lineage>
</organism>
<dbReference type="Pfam" id="PF13175">
    <property type="entry name" value="AAA_15"/>
    <property type="match status" value="1"/>
</dbReference>
<dbReference type="EMBL" id="LAZR01050107">
    <property type="protein sequence ID" value="KKK88102.1"/>
    <property type="molecule type" value="Genomic_DNA"/>
</dbReference>
<evidence type="ECO:0000313" key="2">
    <source>
        <dbReference type="EMBL" id="KKK88102.1"/>
    </source>
</evidence>
<proteinExistence type="predicted"/>
<name>A0A0F8Z2V7_9ZZZZ</name>
<evidence type="ECO:0000259" key="1">
    <source>
        <dbReference type="Pfam" id="PF13175"/>
    </source>
</evidence>
<reference evidence="2" key="1">
    <citation type="journal article" date="2015" name="Nature">
        <title>Complex archaea that bridge the gap between prokaryotes and eukaryotes.</title>
        <authorList>
            <person name="Spang A."/>
            <person name="Saw J.H."/>
            <person name="Jorgensen S.L."/>
            <person name="Zaremba-Niedzwiedzka K."/>
            <person name="Martijn J."/>
            <person name="Lind A.E."/>
            <person name="van Eijk R."/>
            <person name="Schleper C."/>
            <person name="Guy L."/>
            <person name="Ettema T.J."/>
        </authorList>
    </citation>
    <scope>NUCLEOTIDE SEQUENCE</scope>
</reference>
<gene>
    <name evidence="2" type="ORF">LCGC14_2746540</name>
</gene>
<accession>A0A0F8Z2V7</accession>
<dbReference type="SUPFAM" id="SSF52540">
    <property type="entry name" value="P-loop containing nucleoside triphosphate hydrolases"/>
    <property type="match status" value="1"/>
</dbReference>
<sequence>MTNTYSPLKTLRARNFQVYEDITIELGQLTILIGAGDSGKSALLRALRVVCLNDGVDEDIRHGEKKCQVDLMFEDGVTVSWWKERKKGACYRMGVTRSTPSATARCQRP</sequence>
<dbReference type="InterPro" id="IPR027417">
    <property type="entry name" value="P-loop_NTPase"/>
</dbReference>
<dbReference type="Gene3D" id="3.40.50.300">
    <property type="entry name" value="P-loop containing nucleotide triphosphate hydrolases"/>
    <property type="match status" value="1"/>
</dbReference>
<comment type="caution">
    <text evidence="2">The sequence shown here is derived from an EMBL/GenBank/DDBJ whole genome shotgun (WGS) entry which is preliminary data.</text>
</comment>
<protein>
    <recommendedName>
        <fullName evidence="1">Endonuclease GajA/Old nuclease/RecF-like AAA domain-containing protein</fullName>
    </recommendedName>
</protein>
<dbReference type="InterPro" id="IPR041685">
    <property type="entry name" value="AAA_GajA/Old/RecF-like"/>
</dbReference>
<feature type="domain" description="Endonuclease GajA/Old nuclease/RecF-like AAA" evidence="1">
    <location>
        <begin position="9"/>
        <end position="54"/>
    </location>
</feature>